<proteinExistence type="predicted"/>
<name>A0A8H3J702_9LECA</name>
<dbReference type="EMBL" id="CAJPDT010000160">
    <property type="protein sequence ID" value="CAF9941891.1"/>
    <property type="molecule type" value="Genomic_DNA"/>
</dbReference>
<feature type="region of interest" description="Disordered" evidence="1">
    <location>
        <begin position="88"/>
        <end position="118"/>
    </location>
</feature>
<dbReference type="AlphaFoldDB" id="A0A8H3J702"/>
<sequence length="195" mass="21381">MGDYEAEDSLPGIFEPSSPESRELRDFENYNRTTLPLLVEASLRAIVESQVAPIEERVRAMVVDIVRTCQSTVARNFRLTIAPSSSAGDRLQSSQAIASVEDATHTREEPDQTSVDGTAEDSLDFLREPSLFNAEASESLPDLIYNHNDVSGHESQSSDSGYGSLSKHCDCSCHDYSSAWNTANGELFSRCTPDP</sequence>
<accession>A0A8H3J702</accession>
<comment type="caution">
    <text evidence="2">The sequence shown here is derived from an EMBL/GenBank/DDBJ whole genome shotgun (WGS) entry which is preliminary data.</text>
</comment>
<feature type="region of interest" description="Disordered" evidence="1">
    <location>
        <begin position="1"/>
        <end position="25"/>
    </location>
</feature>
<protein>
    <submittedName>
        <fullName evidence="2">Uncharacterized protein</fullName>
    </submittedName>
</protein>
<feature type="compositionally biased region" description="Polar residues" evidence="1">
    <location>
        <begin position="88"/>
        <end position="97"/>
    </location>
</feature>
<evidence type="ECO:0000313" key="3">
    <source>
        <dbReference type="Proteomes" id="UP000664534"/>
    </source>
</evidence>
<dbReference type="OrthoDB" id="5382659at2759"/>
<gene>
    <name evidence="2" type="ORF">IMSHALPRED_003086</name>
</gene>
<evidence type="ECO:0000256" key="1">
    <source>
        <dbReference type="SAM" id="MobiDB-lite"/>
    </source>
</evidence>
<dbReference type="Proteomes" id="UP000664534">
    <property type="component" value="Unassembled WGS sequence"/>
</dbReference>
<keyword evidence="3" id="KW-1185">Reference proteome</keyword>
<reference evidence="2" key="1">
    <citation type="submission" date="2021-03" db="EMBL/GenBank/DDBJ databases">
        <authorList>
            <person name="Tagirdzhanova G."/>
        </authorList>
    </citation>
    <scope>NUCLEOTIDE SEQUENCE</scope>
</reference>
<evidence type="ECO:0000313" key="2">
    <source>
        <dbReference type="EMBL" id="CAF9941891.1"/>
    </source>
</evidence>
<organism evidence="2 3">
    <name type="scientific">Imshaugia aleurites</name>
    <dbReference type="NCBI Taxonomy" id="172621"/>
    <lineage>
        <taxon>Eukaryota</taxon>
        <taxon>Fungi</taxon>
        <taxon>Dikarya</taxon>
        <taxon>Ascomycota</taxon>
        <taxon>Pezizomycotina</taxon>
        <taxon>Lecanoromycetes</taxon>
        <taxon>OSLEUM clade</taxon>
        <taxon>Lecanoromycetidae</taxon>
        <taxon>Lecanorales</taxon>
        <taxon>Lecanorineae</taxon>
        <taxon>Parmeliaceae</taxon>
        <taxon>Imshaugia</taxon>
    </lineage>
</organism>